<comment type="caution">
    <text evidence="1">The sequence shown here is derived from an EMBL/GenBank/DDBJ whole genome shotgun (WGS) entry which is preliminary data.</text>
</comment>
<keyword evidence="2" id="KW-1185">Reference proteome</keyword>
<sequence length="62" mass="7535">MVQLDKLDRKYKAAEEKVNLEISRLSERKRPIWRARAVCSLVRFLTEFLIRVCYIEMYNKDV</sequence>
<evidence type="ECO:0000313" key="2">
    <source>
        <dbReference type="Proteomes" id="UP000828390"/>
    </source>
</evidence>
<organism evidence="1 2">
    <name type="scientific">Dreissena polymorpha</name>
    <name type="common">Zebra mussel</name>
    <name type="synonym">Mytilus polymorpha</name>
    <dbReference type="NCBI Taxonomy" id="45954"/>
    <lineage>
        <taxon>Eukaryota</taxon>
        <taxon>Metazoa</taxon>
        <taxon>Spiralia</taxon>
        <taxon>Lophotrochozoa</taxon>
        <taxon>Mollusca</taxon>
        <taxon>Bivalvia</taxon>
        <taxon>Autobranchia</taxon>
        <taxon>Heteroconchia</taxon>
        <taxon>Euheterodonta</taxon>
        <taxon>Imparidentia</taxon>
        <taxon>Neoheterodontei</taxon>
        <taxon>Myida</taxon>
        <taxon>Dreissenoidea</taxon>
        <taxon>Dreissenidae</taxon>
        <taxon>Dreissena</taxon>
    </lineage>
</organism>
<dbReference type="AlphaFoldDB" id="A0A9D4LQ69"/>
<accession>A0A9D4LQ69</accession>
<name>A0A9D4LQ69_DREPO</name>
<evidence type="ECO:0000313" key="1">
    <source>
        <dbReference type="EMBL" id="KAH3861834.1"/>
    </source>
</evidence>
<dbReference type="Proteomes" id="UP000828390">
    <property type="component" value="Unassembled WGS sequence"/>
</dbReference>
<protein>
    <submittedName>
        <fullName evidence="1">Uncharacterized protein</fullName>
    </submittedName>
</protein>
<reference evidence="1" key="1">
    <citation type="journal article" date="2019" name="bioRxiv">
        <title>The Genome of the Zebra Mussel, Dreissena polymorpha: A Resource for Invasive Species Research.</title>
        <authorList>
            <person name="McCartney M.A."/>
            <person name="Auch B."/>
            <person name="Kono T."/>
            <person name="Mallez S."/>
            <person name="Zhang Y."/>
            <person name="Obille A."/>
            <person name="Becker A."/>
            <person name="Abrahante J.E."/>
            <person name="Garbe J."/>
            <person name="Badalamenti J.P."/>
            <person name="Herman A."/>
            <person name="Mangelson H."/>
            <person name="Liachko I."/>
            <person name="Sullivan S."/>
            <person name="Sone E.D."/>
            <person name="Koren S."/>
            <person name="Silverstein K.A.T."/>
            <person name="Beckman K.B."/>
            <person name="Gohl D.M."/>
        </authorList>
    </citation>
    <scope>NUCLEOTIDE SEQUENCE</scope>
    <source>
        <strain evidence="1">Duluth1</strain>
        <tissue evidence="1">Whole animal</tissue>
    </source>
</reference>
<reference evidence="1" key="2">
    <citation type="submission" date="2020-11" db="EMBL/GenBank/DDBJ databases">
        <authorList>
            <person name="McCartney M.A."/>
            <person name="Auch B."/>
            <person name="Kono T."/>
            <person name="Mallez S."/>
            <person name="Becker A."/>
            <person name="Gohl D.M."/>
            <person name="Silverstein K.A.T."/>
            <person name="Koren S."/>
            <person name="Bechman K.B."/>
            <person name="Herman A."/>
            <person name="Abrahante J.E."/>
            <person name="Garbe J."/>
        </authorList>
    </citation>
    <scope>NUCLEOTIDE SEQUENCE</scope>
    <source>
        <strain evidence="1">Duluth1</strain>
        <tissue evidence="1">Whole animal</tissue>
    </source>
</reference>
<gene>
    <name evidence="1" type="ORF">DPMN_024785</name>
</gene>
<proteinExistence type="predicted"/>
<dbReference type="EMBL" id="JAIWYP010000002">
    <property type="protein sequence ID" value="KAH3861834.1"/>
    <property type="molecule type" value="Genomic_DNA"/>
</dbReference>